<dbReference type="Proteomes" id="UP001596328">
    <property type="component" value="Unassembled WGS sequence"/>
</dbReference>
<evidence type="ECO:0000256" key="1">
    <source>
        <dbReference type="ARBA" id="ARBA00022987"/>
    </source>
</evidence>
<proteinExistence type="inferred from homology"/>
<keyword evidence="1" id="KW-0304">Gas vesicle</keyword>
<comment type="caution">
    <text evidence="4">The sequence shown here is derived from an EMBL/GenBank/DDBJ whole genome shotgun (WGS) entry which is preliminary data.</text>
</comment>
<protein>
    <submittedName>
        <fullName evidence="4">GvpL/GvpF family gas vesicle protein</fullName>
    </submittedName>
</protein>
<gene>
    <name evidence="4" type="ORF">ACFQE1_16710</name>
</gene>
<dbReference type="PANTHER" id="PTHR36852:SF1">
    <property type="entry name" value="PROTEIN GVPL 2"/>
    <property type="match status" value="1"/>
</dbReference>
<comment type="similarity">
    <text evidence="3">Belongs to the gas vesicle GvpF/GvpL family.</text>
</comment>
<evidence type="ECO:0000313" key="4">
    <source>
        <dbReference type="EMBL" id="MFC6725975.1"/>
    </source>
</evidence>
<accession>A0ABD5S2U7</accession>
<dbReference type="EMBL" id="JBHSWU010000812">
    <property type="protein sequence ID" value="MFC6725975.1"/>
    <property type="molecule type" value="Genomic_DNA"/>
</dbReference>
<dbReference type="PANTHER" id="PTHR36852">
    <property type="entry name" value="PROTEIN GVPL 2"/>
    <property type="match status" value="1"/>
</dbReference>
<dbReference type="GO" id="GO:0031411">
    <property type="term" value="C:gas vesicle"/>
    <property type="evidence" value="ECO:0007669"/>
    <property type="project" value="UniProtKB-SubCell"/>
</dbReference>
<dbReference type="InterPro" id="IPR009430">
    <property type="entry name" value="GvpL/GvpF"/>
</dbReference>
<name>A0ABD5S2U7_9EURY</name>
<dbReference type="AlphaFoldDB" id="A0ABD5S2U7"/>
<dbReference type="Pfam" id="PF06386">
    <property type="entry name" value="GvpL_GvpF"/>
    <property type="match status" value="1"/>
</dbReference>
<evidence type="ECO:0000256" key="2">
    <source>
        <dbReference type="ARBA" id="ARBA00035108"/>
    </source>
</evidence>
<evidence type="ECO:0000256" key="3">
    <source>
        <dbReference type="ARBA" id="ARBA00035643"/>
    </source>
</evidence>
<comment type="subcellular location">
    <subcellularLocation>
        <location evidence="2">Gas vesicle</location>
    </subcellularLocation>
</comment>
<sequence>MGDSHLYAYGVVEADDFELDVTGVNGASPVRTVDHRTLSAVVTDIDEMEPERTDENAQAHDRVLKAVLDHDGGRTVVPMQFGMTFKSARTLKSVLRGGRRAFTKALRDI</sequence>
<reference evidence="4 5" key="1">
    <citation type="journal article" date="2019" name="Int. J. Syst. Evol. Microbiol.">
        <title>The Global Catalogue of Microorganisms (GCM) 10K type strain sequencing project: providing services to taxonomists for standard genome sequencing and annotation.</title>
        <authorList>
            <consortium name="The Broad Institute Genomics Platform"/>
            <consortium name="The Broad Institute Genome Sequencing Center for Infectious Disease"/>
            <person name="Wu L."/>
            <person name="Ma J."/>
        </authorList>
    </citation>
    <scope>NUCLEOTIDE SEQUENCE [LARGE SCALE GENOMIC DNA]</scope>
    <source>
        <strain evidence="4 5">NBRC 111368</strain>
    </source>
</reference>
<keyword evidence="5" id="KW-1185">Reference proteome</keyword>
<feature type="non-terminal residue" evidence="4">
    <location>
        <position position="109"/>
    </location>
</feature>
<evidence type="ECO:0000313" key="5">
    <source>
        <dbReference type="Proteomes" id="UP001596328"/>
    </source>
</evidence>
<organism evidence="4 5">
    <name type="scientific">Halobium palmae</name>
    <dbReference type="NCBI Taxonomy" id="1776492"/>
    <lineage>
        <taxon>Archaea</taxon>
        <taxon>Methanobacteriati</taxon>
        <taxon>Methanobacteriota</taxon>
        <taxon>Stenosarchaea group</taxon>
        <taxon>Halobacteria</taxon>
        <taxon>Halobacteriales</taxon>
        <taxon>Haloferacaceae</taxon>
        <taxon>Halobium</taxon>
    </lineage>
</organism>